<dbReference type="OMA" id="RPGYQQE"/>
<feature type="compositionally biased region" description="Basic and acidic residues" evidence="1">
    <location>
        <begin position="110"/>
        <end position="123"/>
    </location>
</feature>
<reference evidence="2 3" key="1">
    <citation type="journal article" date="2018" name="Science">
        <title>The opium poppy genome and morphinan production.</title>
        <authorList>
            <person name="Guo L."/>
            <person name="Winzer T."/>
            <person name="Yang X."/>
            <person name="Li Y."/>
            <person name="Ning Z."/>
            <person name="He Z."/>
            <person name="Teodor R."/>
            <person name="Lu Y."/>
            <person name="Bowser T.A."/>
            <person name="Graham I.A."/>
            <person name="Ye K."/>
        </authorList>
    </citation>
    <scope>NUCLEOTIDE SEQUENCE [LARGE SCALE GENOMIC DNA]</scope>
    <source>
        <strain evidence="3">cv. HN1</strain>
        <tissue evidence="2">Leaves</tissue>
    </source>
</reference>
<name>A0A4Y7K939_PAPSO</name>
<feature type="compositionally biased region" description="Basic and acidic residues" evidence="1">
    <location>
        <begin position="63"/>
        <end position="74"/>
    </location>
</feature>
<evidence type="ECO:0000313" key="3">
    <source>
        <dbReference type="Proteomes" id="UP000316621"/>
    </source>
</evidence>
<keyword evidence="3" id="KW-1185">Reference proteome</keyword>
<feature type="compositionally biased region" description="Gly residues" evidence="1">
    <location>
        <begin position="128"/>
        <end position="140"/>
    </location>
</feature>
<dbReference type="AlphaFoldDB" id="A0A4Y7K939"/>
<dbReference type="GO" id="GO:0070300">
    <property type="term" value="F:phosphatidic acid binding"/>
    <property type="evidence" value="ECO:0007669"/>
    <property type="project" value="InterPro"/>
</dbReference>
<gene>
    <name evidence="2" type="ORF">C5167_032132</name>
</gene>
<sequence>MSYFGRGGRTNDDEAVDDFDEFDPTPYGGGYDLAMTYGRPLEPCEETCYQISSTSTSYGGGDDYSRSNYSHDSEANAYGEEVCQNEYSSYSRPASRPHPTYGGGGAPQVVEEKFGYGDDEKPKPYGQSGYGGGSGGGGSEYGRTNYGEDESGGGGGGYGYQKKPSYGRQEEESGYQKPNYGGQEEESEYQKPSYGRQEEESEYQKPSYGRPSYGRQEESEYQKPGYGRQEESDYQKPSYGRQEESEYQKPSYGRQEEEVSEYQRPSYGRQEVESEYRKPSYGRQEEESEYRKPSYGRQDEEEVSEYSKPSYGRTSYGGGDEEEQPRRYKQETSYGGGDDEEQPRRYKQETSYGGGDEEGYGRKKYYKWWLIGSFLFNSSVLNTLGVLILDRLGLMVADGVAVNLSCPVEYSQGMHGLQRWRRRAKKTSQKASVDQTHRPIWIWF</sequence>
<dbReference type="PANTHER" id="PTHR33971">
    <property type="entry name" value="OS06G0232000 PROTEIN"/>
    <property type="match status" value="1"/>
</dbReference>
<accession>A0A4Y7K939</accession>
<protein>
    <submittedName>
        <fullName evidence="2">Uncharacterized protein</fullName>
    </submittedName>
</protein>
<dbReference type="PANTHER" id="PTHR33971:SF1">
    <property type="entry name" value="OS02G0743600 PROTEIN"/>
    <property type="match status" value="1"/>
</dbReference>
<feature type="compositionally biased region" description="Acidic residues" evidence="1">
    <location>
        <begin position="13"/>
        <end position="23"/>
    </location>
</feature>
<organism evidence="2 3">
    <name type="scientific">Papaver somniferum</name>
    <name type="common">Opium poppy</name>
    <dbReference type="NCBI Taxonomy" id="3469"/>
    <lineage>
        <taxon>Eukaryota</taxon>
        <taxon>Viridiplantae</taxon>
        <taxon>Streptophyta</taxon>
        <taxon>Embryophyta</taxon>
        <taxon>Tracheophyta</taxon>
        <taxon>Spermatophyta</taxon>
        <taxon>Magnoliopsida</taxon>
        <taxon>Ranunculales</taxon>
        <taxon>Papaveraceae</taxon>
        <taxon>Papaveroideae</taxon>
        <taxon>Papaver</taxon>
    </lineage>
</organism>
<proteinExistence type="predicted"/>
<evidence type="ECO:0000256" key="1">
    <source>
        <dbReference type="SAM" id="MobiDB-lite"/>
    </source>
</evidence>
<dbReference type="EMBL" id="CM010721">
    <property type="protein sequence ID" value="RZC68860.1"/>
    <property type="molecule type" value="Genomic_DNA"/>
</dbReference>
<dbReference type="Gramene" id="RZC68860">
    <property type="protein sequence ID" value="RZC68860"/>
    <property type="gene ID" value="C5167_032132"/>
</dbReference>
<feature type="region of interest" description="Disordered" evidence="1">
    <location>
        <begin position="1"/>
        <end position="27"/>
    </location>
</feature>
<feature type="compositionally biased region" description="Basic and acidic residues" evidence="1">
    <location>
        <begin position="270"/>
        <end position="292"/>
    </location>
</feature>
<evidence type="ECO:0000313" key="2">
    <source>
        <dbReference type="EMBL" id="RZC68860.1"/>
    </source>
</evidence>
<feature type="region of interest" description="Disordered" evidence="1">
    <location>
        <begin position="52"/>
        <end position="355"/>
    </location>
</feature>
<dbReference type="InterPro" id="IPR038943">
    <property type="entry name" value="PLDrp1-like"/>
</dbReference>
<dbReference type="Proteomes" id="UP000316621">
    <property type="component" value="Chromosome 7"/>
</dbReference>